<dbReference type="PANTHER" id="PTHR46017:SF1">
    <property type="entry name" value="ALPHA-MANNOSIDASE 2C1"/>
    <property type="match status" value="1"/>
</dbReference>
<comment type="caution">
    <text evidence="6">The sequence shown here is derived from an EMBL/GenBank/DDBJ whole genome shotgun (WGS) entry which is preliminary data.</text>
</comment>
<dbReference type="Gene3D" id="3.20.110.10">
    <property type="entry name" value="Glycoside hydrolase 38, N terminal domain"/>
    <property type="match status" value="1"/>
</dbReference>
<keyword evidence="3" id="KW-0378">Hydrolase</keyword>
<gene>
    <name evidence="6" type="ORF">ACFQB0_08905</name>
</gene>
<dbReference type="InterPro" id="IPR011682">
    <property type="entry name" value="Glyco_hydro_38_C"/>
</dbReference>
<feature type="domain" description="Glycoside hydrolase family 38 central" evidence="5">
    <location>
        <begin position="520"/>
        <end position="598"/>
    </location>
</feature>
<dbReference type="InterPro" id="IPR015341">
    <property type="entry name" value="Glyco_hydro_38_cen"/>
</dbReference>
<protein>
    <submittedName>
        <fullName evidence="6">Alpha-mannosidase</fullName>
    </submittedName>
</protein>
<evidence type="ECO:0000313" key="7">
    <source>
        <dbReference type="Proteomes" id="UP001596306"/>
    </source>
</evidence>
<organism evidence="6 7">
    <name type="scientific">Luethyella okanaganae</name>
    <dbReference type="NCBI Taxonomy" id="69372"/>
    <lineage>
        <taxon>Bacteria</taxon>
        <taxon>Bacillati</taxon>
        <taxon>Actinomycetota</taxon>
        <taxon>Actinomycetes</taxon>
        <taxon>Micrococcales</taxon>
        <taxon>Microbacteriaceae</taxon>
        <taxon>Luethyella</taxon>
    </lineage>
</organism>
<dbReference type="InterPro" id="IPR041147">
    <property type="entry name" value="GH38_C"/>
</dbReference>
<dbReference type="Pfam" id="PF01074">
    <property type="entry name" value="Glyco_hydro_38N"/>
    <property type="match status" value="1"/>
</dbReference>
<dbReference type="InterPro" id="IPR027291">
    <property type="entry name" value="Glyco_hydro_38_N_sf"/>
</dbReference>
<evidence type="ECO:0000313" key="6">
    <source>
        <dbReference type="EMBL" id="MFC6356225.1"/>
    </source>
</evidence>
<proteinExistence type="inferred from homology"/>
<dbReference type="InterPro" id="IPR028995">
    <property type="entry name" value="Glyco_hydro_57/38_cen_sf"/>
</dbReference>
<dbReference type="Pfam" id="PF07748">
    <property type="entry name" value="Glyco_hydro_38C"/>
    <property type="match status" value="1"/>
</dbReference>
<evidence type="ECO:0000256" key="1">
    <source>
        <dbReference type="ARBA" id="ARBA00009792"/>
    </source>
</evidence>
<dbReference type="InterPro" id="IPR037094">
    <property type="entry name" value="Glyco_hydro_38_cen_sf"/>
</dbReference>
<dbReference type="RefSeq" id="WP_386730348.1">
    <property type="nucleotide sequence ID" value="NZ_JBHSTP010000002.1"/>
</dbReference>
<dbReference type="Gene3D" id="1.20.1270.50">
    <property type="entry name" value="Glycoside hydrolase family 38, central domain"/>
    <property type="match status" value="1"/>
</dbReference>
<dbReference type="CDD" id="cd10789">
    <property type="entry name" value="GH38N_AMII_ER_cytosolic"/>
    <property type="match status" value="1"/>
</dbReference>
<dbReference type="Gene3D" id="2.70.98.30">
    <property type="entry name" value="Golgi alpha-mannosidase II, domain 4"/>
    <property type="match status" value="1"/>
</dbReference>
<dbReference type="SUPFAM" id="SSF74650">
    <property type="entry name" value="Galactose mutarotase-like"/>
    <property type="match status" value="1"/>
</dbReference>
<accession>A0ABW1VFG7</accession>
<evidence type="ECO:0000256" key="2">
    <source>
        <dbReference type="ARBA" id="ARBA00022723"/>
    </source>
</evidence>
<dbReference type="Pfam" id="PF22907">
    <property type="entry name" value="Ams1-like_1st"/>
    <property type="match status" value="1"/>
</dbReference>
<evidence type="ECO:0000259" key="5">
    <source>
        <dbReference type="SMART" id="SM00872"/>
    </source>
</evidence>
<comment type="similarity">
    <text evidence="1">Belongs to the glycosyl hydrolase 38 family.</text>
</comment>
<sequence length="1023" mass="113037">MMHENQTLTIGRALRVLEERLRPAVHSRPHRLQLASHVVGGEPIPVTEGLAADYEPIGIGAWWGRAWDTTWLRITGTIPAEFAGRRVEIVADLGFDVNMPGFQAEGLVYLRDSTPVRSLNPRAQWIPVTREAAGGEAIEYFIEAASNPVLLDYHPFLPTEQGDWSTSSEECLYRIRRVDVCIFEEEVFELVHDIEVLLQLAQQLPADSTRRARILRALDESLNRVDLQNVSGTAVAARDELREVLASPAEASAHRLTAVGHAHIDSAWLWPLRETVRKVARTSSSMTALLDEDDEFVYAMSSAQQYDWLKRARPEVYARVKDAVAAGRFVPIGGMWVEPDAVLPSGESFIRQISYGQRFFREEFGIECRGAWLPDSFGYSGSLPQLLAGSGFDWFLTQKISWNQVNRFPHHSFLWEGIDGSRIFTHFPPMDTYNAQLSGEEVARAARQFKEKAVASSSLAPTGWGDGGGGTTREMLARGKRMADLEGSARVVFESPDAFFDRAMAELPSPDVWRGELYLELHRGTFTTQHKTKQGNRRSEQLLAEAELWGSAAAVRAGYEFPHDEIDELWREVLLLQFHDILPGTSIAWVHREAEERYAEIARRTEAIIAEALATLGVILDATDGSAVTAADSSANASARAVLVNAAPVAWNGAPASSAILAPVAIGAAAARREGDRFVLESGQVRITVDTNGHVLSALDLASGREAIPAGGRGNLLQLHQDFPNMWDAWDVDAHYLGMREDLDSGAHVELDDHTIVVRLAFGESSIEQRLFLDDDGRTLLIDNTVEWAETEKFLKLAFPVDVFADHAVAETQFGVHSRTTHTNTSWEDARFETQAQRWFLVEEPGFGVAFLNDSSHGFDVSRVESDGLVTQLARFSMLRAPKFPEPRTDHGTQTMRFGVLVGADVASATEAGWRLNMPARTGHGTPIAPLVSSENPAVIVSAVKLADDRSGDLIVRVYESRGGRGRAVLRLDVPGLRSASHTDLLERAREEAAPLALQQDDGAYSIELTLRPFEVATVRLSR</sequence>
<name>A0ABW1VFG7_9MICO</name>
<dbReference type="InterPro" id="IPR011013">
    <property type="entry name" value="Gal_mutarotase_sf_dom"/>
</dbReference>
<evidence type="ECO:0000256" key="3">
    <source>
        <dbReference type="ARBA" id="ARBA00022801"/>
    </source>
</evidence>
<keyword evidence="4" id="KW-0326">Glycosidase</keyword>
<dbReference type="InterPro" id="IPR011330">
    <property type="entry name" value="Glyco_hydro/deAcase_b/a-brl"/>
</dbReference>
<evidence type="ECO:0000256" key="4">
    <source>
        <dbReference type="ARBA" id="ARBA00023295"/>
    </source>
</evidence>
<keyword evidence="7" id="KW-1185">Reference proteome</keyword>
<dbReference type="Pfam" id="PF09261">
    <property type="entry name" value="Alpha-mann_mid"/>
    <property type="match status" value="1"/>
</dbReference>
<dbReference type="InterPro" id="IPR000602">
    <property type="entry name" value="Glyco_hydro_38_N"/>
</dbReference>
<keyword evidence="2" id="KW-0479">Metal-binding</keyword>
<dbReference type="Pfam" id="PF17677">
    <property type="entry name" value="Glyco_hydro38C2"/>
    <property type="match status" value="1"/>
</dbReference>
<dbReference type="SMART" id="SM00872">
    <property type="entry name" value="Alpha-mann_mid"/>
    <property type="match status" value="1"/>
</dbReference>
<dbReference type="InterPro" id="IPR054723">
    <property type="entry name" value="Ams1-like_N"/>
</dbReference>
<dbReference type="SUPFAM" id="SSF88688">
    <property type="entry name" value="Families 57/38 glycoside transferase middle domain"/>
    <property type="match status" value="1"/>
</dbReference>
<dbReference type="PANTHER" id="PTHR46017">
    <property type="entry name" value="ALPHA-MANNOSIDASE 2C1"/>
    <property type="match status" value="1"/>
</dbReference>
<dbReference type="EMBL" id="JBHSTP010000002">
    <property type="protein sequence ID" value="MFC6356225.1"/>
    <property type="molecule type" value="Genomic_DNA"/>
</dbReference>
<reference evidence="7" key="1">
    <citation type="journal article" date="2019" name="Int. J. Syst. Evol. Microbiol.">
        <title>The Global Catalogue of Microorganisms (GCM) 10K type strain sequencing project: providing services to taxonomists for standard genome sequencing and annotation.</title>
        <authorList>
            <consortium name="The Broad Institute Genomics Platform"/>
            <consortium name="The Broad Institute Genome Sequencing Center for Infectious Disease"/>
            <person name="Wu L."/>
            <person name="Ma J."/>
        </authorList>
    </citation>
    <scope>NUCLEOTIDE SEQUENCE [LARGE SCALE GENOMIC DNA]</scope>
    <source>
        <strain evidence="7">CCUG 43304</strain>
    </source>
</reference>
<dbReference type="SUPFAM" id="SSF88713">
    <property type="entry name" value="Glycoside hydrolase/deacetylase"/>
    <property type="match status" value="1"/>
</dbReference>
<dbReference type="Proteomes" id="UP001596306">
    <property type="component" value="Unassembled WGS sequence"/>
</dbReference>
<dbReference type="Gene3D" id="2.60.40.2220">
    <property type="match status" value="1"/>
</dbReference>